<reference evidence="9" key="1">
    <citation type="submission" date="2018-02" db="EMBL/GenBank/DDBJ databases">
        <authorList>
            <person name="Cohen D.B."/>
            <person name="Kent A.D."/>
        </authorList>
    </citation>
    <scope>NUCLEOTIDE SEQUENCE</scope>
</reference>
<dbReference type="InterPro" id="IPR026960">
    <property type="entry name" value="RVT-Znf"/>
</dbReference>
<dbReference type="PANTHER" id="PTHR31566:SF0">
    <property type="entry name" value="CYTOCHROME C BIOGENESIS PROTEIN CCS1, CHLOROPLASTIC"/>
    <property type="match status" value="1"/>
</dbReference>
<feature type="transmembrane region" description="Helical" evidence="6">
    <location>
        <begin position="178"/>
        <end position="197"/>
    </location>
</feature>
<organism evidence="9">
    <name type="scientific">Fagus sylvatica</name>
    <name type="common">Beechnut</name>
    <dbReference type="NCBI Taxonomy" id="28930"/>
    <lineage>
        <taxon>Eukaryota</taxon>
        <taxon>Viridiplantae</taxon>
        <taxon>Streptophyta</taxon>
        <taxon>Embryophyta</taxon>
        <taxon>Tracheophyta</taxon>
        <taxon>Spermatophyta</taxon>
        <taxon>Magnoliopsida</taxon>
        <taxon>eudicotyledons</taxon>
        <taxon>Gunneridae</taxon>
        <taxon>Pentapetalae</taxon>
        <taxon>rosids</taxon>
        <taxon>fabids</taxon>
        <taxon>Fagales</taxon>
        <taxon>Fagaceae</taxon>
        <taxon>Fagus</taxon>
    </lineage>
</organism>
<feature type="domain" description="ResB-like" evidence="7">
    <location>
        <begin position="430"/>
        <end position="531"/>
    </location>
</feature>
<dbReference type="Pfam" id="PF13966">
    <property type="entry name" value="zf-RVT"/>
    <property type="match status" value="1"/>
</dbReference>
<dbReference type="InterPro" id="IPR023494">
    <property type="entry name" value="Cyt_c_bgen_Ccs1/CcsB/ResB"/>
</dbReference>
<evidence type="ECO:0000256" key="3">
    <source>
        <dbReference type="ARBA" id="ARBA00022748"/>
    </source>
</evidence>
<evidence type="ECO:0000256" key="1">
    <source>
        <dbReference type="ARBA" id="ARBA00004141"/>
    </source>
</evidence>
<protein>
    <recommendedName>
        <fullName evidence="10">Reverse transcriptase zinc-binding domain-containing protein</fullName>
    </recommendedName>
</protein>
<accession>A0A2N9E191</accession>
<name>A0A2N9E191_FAGSY</name>
<evidence type="ECO:0000256" key="6">
    <source>
        <dbReference type="SAM" id="Phobius"/>
    </source>
</evidence>
<feature type="domain" description="Reverse transcriptase zinc-binding" evidence="8">
    <location>
        <begin position="1024"/>
        <end position="1089"/>
    </location>
</feature>
<dbReference type="InterPro" id="IPR007816">
    <property type="entry name" value="ResB-like_domain"/>
</dbReference>
<feature type="transmembrane region" description="Helical" evidence="6">
    <location>
        <begin position="110"/>
        <end position="137"/>
    </location>
</feature>
<comment type="subcellular location">
    <subcellularLocation>
        <location evidence="1">Membrane</location>
        <topology evidence="1">Multi-pass membrane protein</topology>
    </subcellularLocation>
</comment>
<keyword evidence="5 6" id="KW-0472">Membrane</keyword>
<dbReference type="EMBL" id="OIVN01000009">
    <property type="protein sequence ID" value="SPC72497.1"/>
    <property type="molecule type" value="Genomic_DNA"/>
</dbReference>
<keyword evidence="2 6" id="KW-0812">Transmembrane</keyword>
<dbReference type="PANTHER" id="PTHR31566">
    <property type="entry name" value="CYTOCHROME C BIOGENESIS PROTEIN CCS1, CHLOROPLASTIC"/>
    <property type="match status" value="1"/>
</dbReference>
<evidence type="ECO:0000256" key="2">
    <source>
        <dbReference type="ARBA" id="ARBA00022692"/>
    </source>
</evidence>
<sequence length="1188" mass="133423">MEVLTLSPIKTLFLKSHLLNSTFRPNFINPYTTKTHSLRPLSFTLFTCKLKTPQDIKNNDKNVSKKIVLSEAAPPLGEEGGGGGGNGNGEVRAKSRGRVMGLVKRFPRKVLGVLSNLPLAIGEMFTVAALMALGTVIDQGESPDFYFQKYPEDNPILGFFTWRWVLTLGFDHMYSSPIFLGTLVLLGASLMACTYTTQIPLVKVARRWNFLDSAEAIRKQEYSDTLPRASVQDLGVLLMGTGYEVFLKGPSLYAFKGLVGRFAPIGVHLAMLLIMAGGTLSATGSFRGSVTVPQGLNFVVGDVLGPTGFLSTPTDAFNTEVHINRFYMDFYDSGEVSQFHTDLSLLDLDGKEVLRKTISVNDPLRYDGITIYQTDWSFSALQVLKDDEGPFNLAMAPLKINGDKKLYGTFLPVGDGESPNVKGISMLARDLQSIVIYDLEGKFSGVRRPGSKLPIDIDGTRIVIVDAIGSSGLNLKTDPGVPIVYAGFGALMLTTCISFLSHSQIWALQDGTTVIVGGKTNRAKAEFPEEMNRLLDRVPEIVESSRSKEPDKISGNSRFFHRVANSHRNANTIGKLLINGIPSTNQDEIRDHISQFYEQLYKENGSRRPMIDGIEFTSISEEEAAWLDRPFEESEIVHVVQGCNGDKAPGLDGFSLAFFQQCWGVVSKDMLVVCHEFHEYCSFERSLNATFISLIPKKHGADEIKDFRPISLVGGMYKIIAKLLANRLSVVLGNIISPSQNAFVKVRFSILVNGSPCGFFPSTRGLCQGDPLSPMLFVIVMEAFSRLIDKAIGAGMIFWIFCKSELVQVGEVPLLEELADILGCKTSTLPMKYLGLPLGASFKLKNIWNPIVEKLERRLAGWKRLYLSKGGQLTLIKRSSEEDVKFHLVKWDLICSPYVNGGLAIKNLRVFNVALLGKWLWRYRLEREALWRKVIREKYGSMERGWMSKNPRGSHGVGLWKFIRAGWDTFFRFVKFQVEDGSRTRLWDDVWCLDVPLKEAFPGLYRLACIKDVTVADSVLFRGAAANWEVKVPPRVAFFSWTATLGKILTADNLRRRGLTLVSWCCLCKADGEFMDHLLLHCVYAKELWDMIFVWFGISWVMPRRVLEMFDCWHWSMGCQQKLVVWKIIPHCILWCLWRERNARTFEGCELSIVGLKLQFYHSLFHWLSATGLFSFSNWLDLIEFCSN</sequence>
<feature type="transmembrane region" description="Helical" evidence="6">
    <location>
        <begin position="258"/>
        <end position="280"/>
    </location>
</feature>
<feature type="domain" description="ResB-like" evidence="7">
    <location>
        <begin position="119"/>
        <end position="379"/>
    </location>
</feature>
<dbReference type="HAMAP" id="MF_01392">
    <property type="entry name" value="CytC_Ccs1"/>
    <property type="match status" value="1"/>
</dbReference>
<proteinExistence type="inferred from homology"/>
<keyword evidence="4 6" id="KW-1133">Transmembrane helix</keyword>
<keyword evidence="3" id="KW-0201">Cytochrome c-type biogenesis</keyword>
<dbReference type="Pfam" id="PF05140">
    <property type="entry name" value="ResB"/>
    <property type="match status" value="2"/>
</dbReference>
<evidence type="ECO:0000256" key="5">
    <source>
        <dbReference type="ARBA" id="ARBA00023136"/>
    </source>
</evidence>
<dbReference type="GO" id="GO:0017004">
    <property type="term" value="P:cytochrome complex assembly"/>
    <property type="evidence" value="ECO:0007669"/>
    <property type="project" value="UniProtKB-KW"/>
</dbReference>
<evidence type="ECO:0008006" key="10">
    <source>
        <dbReference type="Google" id="ProtNLM"/>
    </source>
</evidence>
<gene>
    <name evidence="9" type="ORF">FSB_LOCUS379</name>
</gene>
<dbReference type="AlphaFoldDB" id="A0A2N9E191"/>
<evidence type="ECO:0000259" key="7">
    <source>
        <dbReference type="Pfam" id="PF05140"/>
    </source>
</evidence>
<dbReference type="GO" id="GO:0016020">
    <property type="term" value="C:membrane"/>
    <property type="evidence" value="ECO:0007669"/>
    <property type="project" value="UniProtKB-SubCell"/>
</dbReference>
<evidence type="ECO:0000259" key="8">
    <source>
        <dbReference type="Pfam" id="PF13966"/>
    </source>
</evidence>
<evidence type="ECO:0000313" key="9">
    <source>
        <dbReference type="EMBL" id="SPC72497.1"/>
    </source>
</evidence>
<evidence type="ECO:0000256" key="4">
    <source>
        <dbReference type="ARBA" id="ARBA00022989"/>
    </source>
</evidence>